<dbReference type="GO" id="GO:0003700">
    <property type="term" value="F:DNA-binding transcription factor activity"/>
    <property type="evidence" value="ECO:0007669"/>
    <property type="project" value="InterPro"/>
</dbReference>
<dbReference type="InterPro" id="IPR047057">
    <property type="entry name" value="MerR_fam"/>
</dbReference>
<dbReference type="AlphaFoldDB" id="A0A0T6LXN7"/>
<reference evidence="3 4" key="1">
    <citation type="submission" date="2015-10" db="EMBL/GenBank/DDBJ databases">
        <title>Draft genome sequence of pyrrolomycin-producing Streptomyces vitaminophilus.</title>
        <authorList>
            <person name="Graham D.E."/>
            <person name="Mahan K.M."/>
            <person name="Klingeman D.M."/>
            <person name="Hettich R.L."/>
            <person name="Parry R.J."/>
        </authorList>
    </citation>
    <scope>NUCLEOTIDE SEQUENCE [LARGE SCALE GENOMIC DNA]</scope>
    <source>
        <strain evidence="3 4">ATCC 31673</strain>
    </source>
</reference>
<dbReference type="PANTHER" id="PTHR30204">
    <property type="entry name" value="REDOX-CYCLING DRUG-SENSING TRANSCRIPTIONAL ACTIVATOR SOXR"/>
    <property type="match status" value="1"/>
</dbReference>
<dbReference type="PANTHER" id="PTHR30204:SF98">
    <property type="entry name" value="HTH-TYPE TRANSCRIPTIONAL REGULATOR ADHR"/>
    <property type="match status" value="1"/>
</dbReference>
<dbReference type="OrthoDB" id="5242095at2"/>
<dbReference type="SMART" id="SM00422">
    <property type="entry name" value="HTH_MERR"/>
    <property type="match status" value="1"/>
</dbReference>
<proteinExistence type="predicted"/>
<dbReference type="Proteomes" id="UP000050867">
    <property type="component" value="Unassembled WGS sequence"/>
</dbReference>
<evidence type="ECO:0000259" key="2">
    <source>
        <dbReference type="PROSITE" id="PS50937"/>
    </source>
</evidence>
<name>A0A0T6LXN7_WENVI</name>
<dbReference type="eggNOG" id="COG0789">
    <property type="taxonomic scope" value="Bacteria"/>
</dbReference>
<comment type="caution">
    <text evidence="3">The sequence shown here is derived from an EMBL/GenBank/DDBJ whole genome shotgun (WGS) entry which is preliminary data.</text>
</comment>
<dbReference type="PRINTS" id="PR00040">
    <property type="entry name" value="HTHMERR"/>
</dbReference>
<accession>A0A0T6LXN7</accession>
<dbReference type="SUPFAM" id="SSF46955">
    <property type="entry name" value="Putative DNA-binding domain"/>
    <property type="match status" value="1"/>
</dbReference>
<dbReference type="STRING" id="76728.AQ490_13685"/>
<sequence length="213" mass="23543">MRLAELSKRSGVSTASIKHYLRAGLLPPGRRIGSTTAEYDDSHVHRLRLIRALIHVGRLPVATVREVLRHVDDDSLSRAIRMGAALWALPQVPEPDPEDEAVIAARDEVHRLLDAVGWTTAQELSSLSPTHRALVAALATLLRLGYPLDAELLVPYAELMHQVAVRDLDSVEAHPTDEEKTEMVVAGALLFDPVLQALLRLAREEEAVRRYGL</sequence>
<protein>
    <submittedName>
        <fullName evidence="3">Transcriptional regulator</fullName>
    </submittedName>
</protein>
<dbReference type="Pfam" id="PF13411">
    <property type="entry name" value="MerR_1"/>
    <property type="match status" value="1"/>
</dbReference>
<keyword evidence="4" id="KW-1185">Reference proteome</keyword>
<evidence type="ECO:0000313" key="4">
    <source>
        <dbReference type="Proteomes" id="UP000050867"/>
    </source>
</evidence>
<keyword evidence="1" id="KW-0238">DNA-binding</keyword>
<dbReference type="InterPro" id="IPR009061">
    <property type="entry name" value="DNA-bd_dom_put_sf"/>
</dbReference>
<dbReference type="InterPro" id="IPR000551">
    <property type="entry name" value="MerR-type_HTH_dom"/>
</dbReference>
<dbReference type="RefSeq" id="WP_018386338.1">
    <property type="nucleotide sequence ID" value="NZ_LLZU01000004.1"/>
</dbReference>
<dbReference type="EMBL" id="LLZU01000004">
    <property type="protein sequence ID" value="KRV50810.1"/>
    <property type="molecule type" value="Genomic_DNA"/>
</dbReference>
<feature type="domain" description="HTH merR-type" evidence="2">
    <location>
        <begin position="1"/>
        <end position="70"/>
    </location>
</feature>
<evidence type="ECO:0000256" key="1">
    <source>
        <dbReference type="ARBA" id="ARBA00023125"/>
    </source>
</evidence>
<gene>
    <name evidence="3" type="ORF">AQ490_13685</name>
</gene>
<dbReference type="PROSITE" id="PS50937">
    <property type="entry name" value="HTH_MERR_2"/>
    <property type="match status" value="1"/>
</dbReference>
<dbReference type="GO" id="GO:0003677">
    <property type="term" value="F:DNA binding"/>
    <property type="evidence" value="ECO:0007669"/>
    <property type="project" value="UniProtKB-KW"/>
</dbReference>
<dbReference type="Gene3D" id="1.10.1660.10">
    <property type="match status" value="1"/>
</dbReference>
<evidence type="ECO:0000313" key="3">
    <source>
        <dbReference type="EMBL" id="KRV50810.1"/>
    </source>
</evidence>
<dbReference type="CDD" id="cd04780">
    <property type="entry name" value="HTH_MerR-like_sg5"/>
    <property type="match status" value="1"/>
</dbReference>
<organism evidence="3 4">
    <name type="scientific">Wenjunlia vitaminophila</name>
    <name type="common">Streptomyces vitaminophilus</name>
    <dbReference type="NCBI Taxonomy" id="76728"/>
    <lineage>
        <taxon>Bacteria</taxon>
        <taxon>Bacillati</taxon>
        <taxon>Actinomycetota</taxon>
        <taxon>Actinomycetes</taxon>
        <taxon>Kitasatosporales</taxon>
        <taxon>Streptomycetaceae</taxon>
        <taxon>Wenjunlia</taxon>
    </lineage>
</organism>